<evidence type="ECO:0000259" key="1">
    <source>
        <dbReference type="Pfam" id="PF18962"/>
    </source>
</evidence>
<dbReference type="RefSeq" id="WP_165778084.1">
    <property type="nucleotide sequence ID" value="NZ_NKXO01000015.1"/>
</dbReference>
<evidence type="ECO:0000313" key="2">
    <source>
        <dbReference type="EMBL" id="PKQ69806.1"/>
    </source>
</evidence>
<keyword evidence="3" id="KW-1185">Reference proteome</keyword>
<protein>
    <submittedName>
        <fullName evidence="2">Por secretion system C-terminal sorting domain</fullName>
    </submittedName>
</protein>
<organism evidence="2 3">
    <name type="scientific">Raineya orbicola</name>
    <dbReference type="NCBI Taxonomy" id="2016530"/>
    <lineage>
        <taxon>Bacteria</taxon>
        <taxon>Pseudomonadati</taxon>
        <taxon>Bacteroidota</taxon>
        <taxon>Cytophagia</taxon>
        <taxon>Cytophagales</taxon>
        <taxon>Raineyaceae</taxon>
        <taxon>Raineya</taxon>
    </lineage>
</organism>
<gene>
    <name evidence="2" type="ORF">Rain11_1141</name>
</gene>
<sequence length="1910" mass="202165">MRTLHSYNSKLFSTPFGKPFGVVMLCVLLLFQGKAWGQLNVNATNTPFTINFSTSVTGVNNGAFNPFAAPGGTVSEATPSAGKLDADAWHFINDGALITSNSSFGTSQTGGRNAPFATAPGASANNATGAGWYGFNIGGTNPALGWQPDGAFATDGAVTLRLQNNTGATITTLDVFYNVYEINNSNNSNTVRFFHSNSATSWGAANEIAAMQVTSVNAEPAATINVTGTSVAAGGVVTITHASGANSAINNNDIVFLNNSVMNAQLRRVSGYVTGTTLTTTTIQIDPAVGAAVVSDGAGGQFTVAPVIVHTRRVSLNVSIPNGSFYFLRWYLGGTGADEMALDNIIITANPVGLQLTNSGVSTIIDFDNTLANVNNGTFTAPANISVVTPAAGELDASSWDFVNDGASAAPGGASGFGITATGGQGVSTGGVSTAGWYGFDVPDPTSLNPSATTRTLGWQSDDPFATAGMVTLRMFNATGSNLLDFRISFTIWENNNTNASNRVRVYISNDNTTYTLTSVTHTSVAASAATGWQGTLYTFTARTHIPALTVAPGAPFFLRFYIDHASGTGQGDEMAIDDITIIPSSNALTSINPNRDIVWAYDGFDYYNTVNNVTDIDNDGVSDSPFKGVNTVFADFGSVPINLHQIMTSDGLSARYRRTNGYASLGWAGDWLSSSPHSDIVVTRGKDAVGSPAKPTIPITSASQQRSIVNSGMYVEGGNNRTIGRRLQTSTGGYAFQYTATSTTSYQPCTSINADCPAISPLRHNNDVRCITHIRTTDNQVAGDHVYWSHTNNVRFGAEGSTVWVGVMLRKNHNNADPVFISLHRNTNVYDVGSGTNEIQIGYFGGTNADGTDSDGFRHWGVRVNGVLTKGTDVNSRITTAQMINGSITGQPAAGTPEERVFDLLVARIDFAQGTAATAANIGTLKGGFDNTYASNHRVQLWVIRDIARDNVSPNADAYPPVPNPAGYSTDQGAILDYLADNILDSDGFGGDDFVQFRSVDVTIPSTVDISFHSVGYFPGAQPNASAMDEFRIGGSFNQAALNSPVVSLIRGLCSANGGTLGLQAYEGGSFGSATCMDQNGVVNTGLPGCLGTTTSTATNLTQERYDPASTDIWGSAVPESTLDGLWDLAASGHPSYGTTGNNAVIRAGGGTNLYSGGPKINSLSSGAYNYQLNTGSGPNDNNYLLGTQSRHSFGPAWIPFYDNSPHRNGYLMSINASYARSKFFDQTISGLCADTQYEFSIDIINVLRRTRVITNSAPYAIDPSLTWSYEGVAGAEMVATDICDPQYEPGCQQMSRPGSSGTFIGLGSVTLNGTGPLGTTSGLGGTNRKYSLNPEVEFALNDVPIYTVPVSIPNDGQWHRVGLTFVTKANFAQALNLSVKNLAPGGMGNDLAIDNISFRPCGSTSTLFDQSTVCDDGSGDPDAGNVWLQINKAGLSFANARVRFQKWTPYPTPINHLVTGVSNAANAVITLPDGPAPEDGDGTQRIPIGAVVALYDLEGMGILNGTQATVLSKTSNTITTDLNTSASPAYPTNVGVLRLVALPDALITNITYTNPTITITLTGGGDAIPIGTQVTFSGVAGLISINGVSGQVISTSPTTLIVQVATVPAPGEVFNDAGGTELIELMHASDDLDNDAIPDENEWVDITFNPYNGVNYSSVGVTNFPAFYQSSFMPATPVALPRAITQFNVFYPNGTYIRAMFAGNEANLTDVSGKCRFIANGFEINCNILPAIGGRLKARNTADGIELKWNAYQERAGVKYILERSYDGQNFIEIADYSALGRPEYKHLDRAPFVGKNYYRVKIVETNSSFYYTNIATADWSEGNMITIYPNPANDNVNIVFSDDFAAENKVQIKVITTMGSEVKNRTYELQAGTRTLAIPTADISNGLYLLEIQIGTEKIVHKLVIKH</sequence>
<proteinExistence type="predicted"/>
<dbReference type="Pfam" id="PF18962">
    <property type="entry name" value="Por_Secre_tail"/>
    <property type="match status" value="1"/>
</dbReference>
<feature type="domain" description="Secretion system C-terminal sorting" evidence="1">
    <location>
        <begin position="1830"/>
        <end position="1908"/>
    </location>
</feature>
<dbReference type="InterPro" id="IPR026444">
    <property type="entry name" value="Secre_tail"/>
</dbReference>
<evidence type="ECO:0000313" key="3">
    <source>
        <dbReference type="Proteomes" id="UP000233387"/>
    </source>
</evidence>
<dbReference type="EMBL" id="NKXO01000015">
    <property type="protein sequence ID" value="PKQ69806.1"/>
    <property type="molecule type" value="Genomic_DNA"/>
</dbReference>
<dbReference type="NCBIfam" id="TIGR04183">
    <property type="entry name" value="Por_Secre_tail"/>
    <property type="match status" value="1"/>
</dbReference>
<dbReference type="Proteomes" id="UP000233387">
    <property type="component" value="Unassembled WGS sequence"/>
</dbReference>
<accession>A0A2N3IHM6</accession>
<name>A0A2N3IHM6_9BACT</name>
<comment type="caution">
    <text evidence="2">The sequence shown here is derived from an EMBL/GenBank/DDBJ whole genome shotgun (WGS) entry which is preliminary data.</text>
</comment>
<reference evidence="2 3" key="1">
    <citation type="submission" date="2017-06" db="EMBL/GenBank/DDBJ databases">
        <title>Raineya orbicola gen. nov., sp. nov. a slightly thermophilic bacterium of the phylum Bacteroidetes and the description of Raineyaceae fam. nov.</title>
        <authorList>
            <person name="Albuquerque L."/>
            <person name="Polonia A.R.M."/>
            <person name="Barroso C."/>
            <person name="Froufe H.J.C."/>
            <person name="Lage O."/>
            <person name="Lobo-Da-Cunha A."/>
            <person name="Egas C."/>
            <person name="Da Costa M.S."/>
        </authorList>
    </citation>
    <scope>NUCLEOTIDE SEQUENCE [LARGE SCALE GENOMIC DNA]</scope>
    <source>
        <strain evidence="2 3">SPSPC-11</strain>
    </source>
</reference>